<dbReference type="PANTHER" id="PTHR30250:SF11">
    <property type="entry name" value="O-ANTIGEN TRANSPORTER-RELATED"/>
    <property type="match status" value="1"/>
</dbReference>
<dbReference type="PANTHER" id="PTHR30250">
    <property type="entry name" value="PST FAMILY PREDICTED COLANIC ACID TRANSPORTER"/>
    <property type="match status" value="1"/>
</dbReference>
<reference evidence="7" key="1">
    <citation type="submission" date="2020-10" db="EMBL/GenBank/DDBJ databases">
        <authorList>
            <person name="Gilroy R."/>
        </authorList>
    </citation>
    <scope>NUCLEOTIDE SEQUENCE</scope>
    <source>
        <strain evidence="7">CHK176-22527</strain>
    </source>
</reference>
<evidence type="ECO:0000256" key="1">
    <source>
        <dbReference type="ARBA" id="ARBA00004651"/>
    </source>
</evidence>
<keyword evidence="3 6" id="KW-0812">Transmembrane</keyword>
<organism evidence="7 8">
    <name type="scientific">Candidatus Allocopromorpha excrementavium</name>
    <dbReference type="NCBI Taxonomy" id="2840741"/>
    <lineage>
        <taxon>Bacteria</taxon>
        <taxon>Bacillati</taxon>
        <taxon>Bacillota</taxon>
        <taxon>Clostridia</taxon>
        <taxon>Eubacteriales</taxon>
        <taxon>Eubacteriaceae</taxon>
        <taxon>Eubacteriaceae incertae sedis</taxon>
        <taxon>Candidatus Allocopromorpha</taxon>
    </lineage>
</organism>
<feature type="transmembrane region" description="Helical" evidence="6">
    <location>
        <begin position="111"/>
        <end position="130"/>
    </location>
</feature>
<feature type="transmembrane region" description="Helical" evidence="6">
    <location>
        <begin position="412"/>
        <end position="432"/>
    </location>
</feature>
<keyword evidence="2" id="KW-1003">Cell membrane</keyword>
<feature type="transmembrane region" description="Helical" evidence="6">
    <location>
        <begin position="170"/>
        <end position="190"/>
    </location>
</feature>
<feature type="transmembrane region" description="Helical" evidence="6">
    <location>
        <begin position="142"/>
        <end position="164"/>
    </location>
</feature>
<dbReference type="GO" id="GO:0005886">
    <property type="term" value="C:plasma membrane"/>
    <property type="evidence" value="ECO:0007669"/>
    <property type="project" value="UniProtKB-SubCell"/>
</dbReference>
<feature type="transmembrane region" description="Helical" evidence="6">
    <location>
        <begin position="328"/>
        <end position="348"/>
    </location>
</feature>
<dbReference type="EMBL" id="DVLX01000059">
    <property type="protein sequence ID" value="HIT99574.1"/>
    <property type="molecule type" value="Genomic_DNA"/>
</dbReference>
<keyword evidence="5 6" id="KW-0472">Membrane</keyword>
<keyword evidence="4 6" id="KW-1133">Transmembrane helix</keyword>
<evidence type="ECO:0000256" key="6">
    <source>
        <dbReference type="SAM" id="Phobius"/>
    </source>
</evidence>
<accession>A0A9D1KVL8</accession>
<feature type="transmembrane region" description="Helical" evidence="6">
    <location>
        <begin position="82"/>
        <end position="105"/>
    </location>
</feature>
<comment type="subcellular location">
    <subcellularLocation>
        <location evidence="1">Cell membrane</location>
        <topology evidence="1">Multi-pass membrane protein</topology>
    </subcellularLocation>
</comment>
<evidence type="ECO:0000256" key="3">
    <source>
        <dbReference type="ARBA" id="ARBA00022692"/>
    </source>
</evidence>
<evidence type="ECO:0000256" key="4">
    <source>
        <dbReference type="ARBA" id="ARBA00022989"/>
    </source>
</evidence>
<feature type="transmembrane region" description="Helical" evidence="6">
    <location>
        <begin position="210"/>
        <end position="226"/>
    </location>
</feature>
<evidence type="ECO:0000313" key="7">
    <source>
        <dbReference type="EMBL" id="HIT99574.1"/>
    </source>
</evidence>
<dbReference type="InterPro" id="IPR002797">
    <property type="entry name" value="Polysacc_synth"/>
</dbReference>
<reference evidence="7" key="2">
    <citation type="journal article" date="2021" name="PeerJ">
        <title>Extensive microbial diversity within the chicken gut microbiome revealed by metagenomics and culture.</title>
        <authorList>
            <person name="Gilroy R."/>
            <person name="Ravi A."/>
            <person name="Getino M."/>
            <person name="Pursley I."/>
            <person name="Horton D.L."/>
            <person name="Alikhan N.F."/>
            <person name="Baker D."/>
            <person name="Gharbi K."/>
            <person name="Hall N."/>
            <person name="Watson M."/>
            <person name="Adriaenssens E.M."/>
            <person name="Foster-Nyarko E."/>
            <person name="Jarju S."/>
            <person name="Secka A."/>
            <person name="Antonio M."/>
            <person name="Oren A."/>
            <person name="Chaudhuri R.R."/>
            <person name="La Ragione R."/>
            <person name="Hildebrand F."/>
            <person name="Pallen M.J."/>
        </authorList>
    </citation>
    <scope>NUCLEOTIDE SEQUENCE</scope>
    <source>
        <strain evidence="7">CHK176-22527</strain>
    </source>
</reference>
<gene>
    <name evidence="7" type="ORF">IAD12_04895</name>
</gene>
<feature type="transmembrane region" description="Helical" evidence="6">
    <location>
        <begin position="49"/>
        <end position="70"/>
    </location>
</feature>
<name>A0A9D1KVL8_9FIRM</name>
<sequence>MENQDKYKTLVDNTFLMSVGTLGSKVLSFLMVRFYTGVLSPSDYGTADLIVQIANLLIPVVSMGIADSVFRFTAGKRSGRNSVFSIGFFVVTAGSAVFVLISPVLANVQSVSGYIQVTAAYVIASCYHSLCAQFVKAKGKTALFAGQSVLNTVLMIGLNIVFLTALDLGIGGYILSTVIADTVCSLFLFIKEKMWRELTLRPEKVYFGKMMRYSLPLVPTTVFWWVTNVSDRYMVTGFLGSEANGIYAVACKIPLMLTIVSGIFLEAWKYSAVSEAGGGRISHVMFYTKIWGAFQAAVFTMGSIVIAFSRQEINVLSDDAYASAWRYVPVLTLAMVFAAFVSFTGSIYMVEKKSVLSFLTSMAGAVLNIALNWLLIPRIGVQGAAVATLASYMLSFALRARSTRKLLPFRLYKGRLIVNTAVLCVQIVFIAAQLPGWYVVQAVCPAALLIFNRTPIKASFGKMKRIKGR</sequence>
<feature type="transmembrane region" description="Helical" evidence="6">
    <location>
        <begin position="286"/>
        <end position="308"/>
    </location>
</feature>
<evidence type="ECO:0000256" key="5">
    <source>
        <dbReference type="ARBA" id="ARBA00023136"/>
    </source>
</evidence>
<feature type="transmembrane region" description="Helical" evidence="6">
    <location>
        <begin position="381"/>
        <end position="400"/>
    </location>
</feature>
<dbReference type="AlphaFoldDB" id="A0A9D1KVL8"/>
<proteinExistence type="predicted"/>
<protein>
    <submittedName>
        <fullName evidence="7">Polysaccharide biosynthesis C-terminal domain-containing protein</fullName>
    </submittedName>
</protein>
<dbReference type="Pfam" id="PF01943">
    <property type="entry name" value="Polysacc_synt"/>
    <property type="match status" value="1"/>
</dbReference>
<evidence type="ECO:0000256" key="2">
    <source>
        <dbReference type="ARBA" id="ARBA00022475"/>
    </source>
</evidence>
<feature type="transmembrane region" description="Helical" evidence="6">
    <location>
        <begin position="438"/>
        <end position="456"/>
    </location>
</feature>
<feature type="transmembrane region" description="Helical" evidence="6">
    <location>
        <begin position="15"/>
        <end position="37"/>
    </location>
</feature>
<evidence type="ECO:0000313" key="8">
    <source>
        <dbReference type="Proteomes" id="UP000824159"/>
    </source>
</evidence>
<comment type="caution">
    <text evidence="7">The sequence shown here is derived from an EMBL/GenBank/DDBJ whole genome shotgun (WGS) entry which is preliminary data.</text>
</comment>
<dbReference type="InterPro" id="IPR050833">
    <property type="entry name" value="Poly_Biosynth_Transport"/>
</dbReference>
<feature type="transmembrane region" description="Helical" evidence="6">
    <location>
        <begin position="355"/>
        <end position="375"/>
    </location>
</feature>
<dbReference type="Proteomes" id="UP000824159">
    <property type="component" value="Unassembled WGS sequence"/>
</dbReference>
<feature type="transmembrane region" description="Helical" evidence="6">
    <location>
        <begin position="246"/>
        <end position="265"/>
    </location>
</feature>